<evidence type="ECO:0000256" key="2">
    <source>
        <dbReference type="ARBA" id="ARBA00022475"/>
    </source>
</evidence>
<dbReference type="Pfam" id="PF02588">
    <property type="entry name" value="YitT_membrane"/>
    <property type="match status" value="1"/>
</dbReference>
<feature type="transmembrane region" description="Helical" evidence="6">
    <location>
        <begin position="21"/>
        <end position="52"/>
    </location>
</feature>
<dbReference type="EMBL" id="JAASRM010000001">
    <property type="protein sequence ID" value="NIK87093.1"/>
    <property type="molecule type" value="Genomic_DNA"/>
</dbReference>
<keyword evidence="8" id="KW-1185">Reference proteome</keyword>
<sequence>MAETSAHQARPHTLIDDAYAFYTGTALIAVGVMLLKAAGLVTAGVAGIALVLSYLFKLPVGVLFTLVNLPFFAFGALTMGRTFIVKSVIASTAVSLGMIVAAAGMHIGPINTAFAAIAGGTIIGVGILAIARHGSGVGGTLIVSLWFYRSRGINVGVTALVIDLMILTAAAFTVNAVTLFWSVLSAVAIHLTLFAWHRPGRYIGY</sequence>
<proteinExistence type="predicted"/>
<name>A0A846MUQ8_9PROT</name>
<organism evidence="7 8">
    <name type="scientific">Rhizomicrobium palustre</name>
    <dbReference type="NCBI Taxonomy" id="189966"/>
    <lineage>
        <taxon>Bacteria</taxon>
        <taxon>Pseudomonadati</taxon>
        <taxon>Pseudomonadota</taxon>
        <taxon>Alphaproteobacteria</taxon>
        <taxon>Micropepsales</taxon>
        <taxon>Micropepsaceae</taxon>
        <taxon>Rhizomicrobium</taxon>
    </lineage>
</organism>
<dbReference type="GO" id="GO:0005886">
    <property type="term" value="C:plasma membrane"/>
    <property type="evidence" value="ECO:0007669"/>
    <property type="project" value="UniProtKB-SubCell"/>
</dbReference>
<evidence type="ECO:0000313" key="8">
    <source>
        <dbReference type="Proteomes" id="UP000570514"/>
    </source>
</evidence>
<dbReference type="InterPro" id="IPR051461">
    <property type="entry name" value="UPF0750_membrane"/>
</dbReference>
<dbReference type="Proteomes" id="UP000570514">
    <property type="component" value="Unassembled WGS sequence"/>
</dbReference>
<comment type="subcellular location">
    <subcellularLocation>
        <location evidence="1">Cell membrane</location>
        <topology evidence="1">Multi-pass membrane protein</topology>
    </subcellularLocation>
</comment>
<keyword evidence="2" id="KW-1003">Cell membrane</keyword>
<feature type="transmembrane region" description="Helical" evidence="6">
    <location>
        <begin position="113"/>
        <end position="131"/>
    </location>
</feature>
<dbReference type="RefSeq" id="WP_208414183.1">
    <property type="nucleotide sequence ID" value="NZ_BAAADC010000001.1"/>
</dbReference>
<feature type="transmembrane region" description="Helical" evidence="6">
    <location>
        <begin position="178"/>
        <end position="196"/>
    </location>
</feature>
<feature type="transmembrane region" description="Helical" evidence="6">
    <location>
        <begin position="58"/>
        <end position="77"/>
    </location>
</feature>
<feature type="transmembrane region" description="Helical" evidence="6">
    <location>
        <begin position="152"/>
        <end position="172"/>
    </location>
</feature>
<dbReference type="PANTHER" id="PTHR33545">
    <property type="entry name" value="UPF0750 MEMBRANE PROTEIN YITT-RELATED"/>
    <property type="match status" value="1"/>
</dbReference>
<evidence type="ECO:0000256" key="3">
    <source>
        <dbReference type="ARBA" id="ARBA00022692"/>
    </source>
</evidence>
<evidence type="ECO:0000256" key="1">
    <source>
        <dbReference type="ARBA" id="ARBA00004651"/>
    </source>
</evidence>
<dbReference type="PANTHER" id="PTHR33545:SF5">
    <property type="entry name" value="UPF0750 MEMBRANE PROTEIN YITT"/>
    <property type="match status" value="1"/>
</dbReference>
<keyword evidence="4 6" id="KW-1133">Transmembrane helix</keyword>
<keyword evidence="3 6" id="KW-0812">Transmembrane</keyword>
<dbReference type="InterPro" id="IPR003740">
    <property type="entry name" value="YitT"/>
</dbReference>
<evidence type="ECO:0000313" key="7">
    <source>
        <dbReference type="EMBL" id="NIK87093.1"/>
    </source>
</evidence>
<evidence type="ECO:0000256" key="4">
    <source>
        <dbReference type="ARBA" id="ARBA00022989"/>
    </source>
</evidence>
<gene>
    <name evidence="7" type="ORF">FHS83_000411</name>
</gene>
<evidence type="ECO:0000256" key="5">
    <source>
        <dbReference type="ARBA" id="ARBA00023136"/>
    </source>
</evidence>
<feature type="transmembrane region" description="Helical" evidence="6">
    <location>
        <begin position="84"/>
        <end position="107"/>
    </location>
</feature>
<evidence type="ECO:0000256" key="6">
    <source>
        <dbReference type="SAM" id="Phobius"/>
    </source>
</evidence>
<keyword evidence="5 6" id="KW-0472">Membrane</keyword>
<protein>
    <submittedName>
        <fullName evidence="7">Uncharacterized membrane-anchored protein YitT (DUF2179 family)</fullName>
    </submittedName>
</protein>
<accession>A0A846MUQ8</accession>
<reference evidence="7 8" key="1">
    <citation type="submission" date="2020-03" db="EMBL/GenBank/DDBJ databases">
        <title>Genomic Encyclopedia of Type Strains, Phase IV (KMG-IV): sequencing the most valuable type-strain genomes for metagenomic binning, comparative biology and taxonomic classification.</title>
        <authorList>
            <person name="Goeker M."/>
        </authorList>
    </citation>
    <scope>NUCLEOTIDE SEQUENCE [LARGE SCALE GENOMIC DNA]</scope>
    <source>
        <strain evidence="7 8">DSM 19867</strain>
    </source>
</reference>
<comment type="caution">
    <text evidence="7">The sequence shown here is derived from an EMBL/GenBank/DDBJ whole genome shotgun (WGS) entry which is preliminary data.</text>
</comment>
<dbReference type="AlphaFoldDB" id="A0A846MUQ8"/>